<reference evidence="2 3" key="1">
    <citation type="journal article" date="2019" name="Nat. Microbiol.">
        <title>Mediterranean grassland soil C-N compound turnover is dependent on rainfall and depth, and is mediated by genomically divergent microorganisms.</title>
        <authorList>
            <person name="Diamond S."/>
            <person name="Andeer P.F."/>
            <person name="Li Z."/>
            <person name="Crits-Christoph A."/>
            <person name="Burstein D."/>
            <person name="Anantharaman K."/>
            <person name="Lane K.R."/>
            <person name="Thomas B.C."/>
            <person name="Pan C."/>
            <person name="Northen T.R."/>
            <person name="Banfield J.F."/>
        </authorList>
    </citation>
    <scope>NUCLEOTIDE SEQUENCE [LARGE SCALE GENOMIC DNA]</scope>
    <source>
        <strain evidence="2">WS_10</strain>
    </source>
</reference>
<dbReference type="Proteomes" id="UP000319836">
    <property type="component" value="Unassembled WGS sequence"/>
</dbReference>
<dbReference type="GO" id="GO:0046872">
    <property type="term" value="F:metal ion binding"/>
    <property type="evidence" value="ECO:0007669"/>
    <property type="project" value="InterPro"/>
</dbReference>
<organism evidence="2 3">
    <name type="scientific">Eiseniibacteriota bacterium</name>
    <dbReference type="NCBI Taxonomy" id="2212470"/>
    <lineage>
        <taxon>Bacteria</taxon>
        <taxon>Candidatus Eiseniibacteriota</taxon>
    </lineage>
</organism>
<dbReference type="EMBL" id="VBPA01000183">
    <property type="protein sequence ID" value="TMQ70754.1"/>
    <property type="molecule type" value="Genomic_DNA"/>
</dbReference>
<dbReference type="AlphaFoldDB" id="A0A538U4D3"/>
<sequence>MRSRLILLLATLGLLLVVGAAPRAAEHHIRVPLVASDNSGVTGFVELTQLPHGSHLVVVARGLTPGTTYASFYYESNNCTEPADLLGTFVGGDDGTGQVQGKIDDDLDEVGSVSVRLGPGYGTLLSCATVH</sequence>
<comment type="similarity">
    <text evidence="1">Belongs to the Cu-Zn superoxide dismutase family.</text>
</comment>
<evidence type="ECO:0000256" key="1">
    <source>
        <dbReference type="ARBA" id="ARBA00010457"/>
    </source>
</evidence>
<evidence type="ECO:0000313" key="2">
    <source>
        <dbReference type="EMBL" id="TMQ70754.1"/>
    </source>
</evidence>
<evidence type="ECO:0000313" key="3">
    <source>
        <dbReference type="Proteomes" id="UP000319836"/>
    </source>
</evidence>
<name>A0A538U4D3_UNCEI</name>
<dbReference type="SUPFAM" id="SSF49329">
    <property type="entry name" value="Cu,Zn superoxide dismutase-like"/>
    <property type="match status" value="1"/>
</dbReference>
<dbReference type="GO" id="GO:0006801">
    <property type="term" value="P:superoxide metabolic process"/>
    <property type="evidence" value="ECO:0007669"/>
    <property type="project" value="InterPro"/>
</dbReference>
<gene>
    <name evidence="2" type="ORF">E6K80_07550</name>
</gene>
<protein>
    <recommendedName>
        <fullName evidence="4">Superoxide dismutase family protein</fullName>
    </recommendedName>
</protein>
<comment type="caution">
    <text evidence="2">The sequence shown here is derived from an EMBL/GenBank/DDBJ whole genome shotgun (WGS) entry which is preliminary data.</text>
</comment>
<dbReference type="InterPro" id="IPR036423">
    <property type="entry name" value="SOD-like_Cu/Zn_dom_sf"/>
</dbReference>
<proteinExistence type="inferred from homology"/>
<evidence type="ECO:0008006" key="4">
    <source>
        <dbReference type="Google" id="ProtNLM"/>
    </source>
</evidence>
<accession>A0A538U4D3</accession>